<dbReference type="STRING" id="85643.Tmz1t_2914"/>
<dbReference type="Proteomes" id="UP000321192">
    <property type="component" value="Unassembled WGS sequence"/>
</dbReference>
<accession>A0A5C7SDF1</accession>
<keyword evidence="4" id="KW-0975">Bacterial flagellum</keyword>
<comment type="similarity">
    <text evidence="3">Belongs to the bacterial flagellin family.</text>
</comment>
<name>C4KAT7_THASP</name>
<accession>C4KAT7</accession>
<dbReference type="OrthoDB" id="9768249at2"/>
<dbReference type="EMBL" id="SSFD01000279">
    <property type="protein sequence ID" value="TXH81402.1"/>
    <property type="molecule type" value="Genomic_DNA"/>
</dbReference>
<evidence type="ECO:0000256" key="4">
    <source>
        <dbReference type="ARBA" id="ARBA00023143"/>
    </source>
</evidence>
<protein>
    <submittedName>
        <fullName evidence="6">Flagellar hook-associated protein 3</fullName>
    </submittedName>
</protein>
<dbReference type="GO" id="GO:0071973">
    <property type="term" value="P:bacterial-type flagellum-dependent cell motility"/>
    <property type="evidence" value="ECO:0007669"/>
    <property type="project" value="InterPro"/>
</dbReference>
<evidence type="ECO:0000313" key="6">
    <source>
        <dbReference type="EMBL" id="ACR01513.1"/>
    </source>
</evidence>
<dbReference type="GO" id="GO:0009424">
    <property type="term" value="C:bacterial-type flagellum hook"/>
    <property type="evidence" value="ECO:0007669"/>
    <property type="project" value="InterPro"/>
</dbReference>
<dbReference type="Proteomes" id="UP000002186">
    <property type="component" value="Chromosome"/>
</dbReference>
<dbReference type="NCBIfam" id="TIGR02550">
    <property type="entry name" value="flagell_flgL"/>
    <property type="match status" value="1"/>
</dbReference>
<dbReference type="EMBL" id="CP001281">
    <property type="protein sequence ID" value="ACR01513.1"/>
    <property type="molecule type" value="Genomic_DNA"/>
</dbReference>
<keyword evidence="6" id="KW-0966">Cell projection</keyword>
<comment type="subcellular location">
    <subcellularLocation>
        <location evidence="1">Bacterial flagellum</location>
    </subcellularLocation>
    <subcellularLocation>
        <location evidence="2">Secreted</location>
    </subcellularLocation>
</comment>
<dbReference type="GO" id="GO:0005576">
    <property type="term" value="C:extracellular region"/>
    <property type="evidence" value="ECO:0007669"/>
    <property type="project" value="UniProtKB-SubCell"/>
</dbReference>
<dbReference type="InterPro" id="IPR013384">
    <property type="entry name" value="Flagell_FlgL"/>
</dbReference>
<dbReference type="HOGENOM" id="CLU_024437_5_0_4"/>
<reference evidence="7 9" key="3">
    <citation type="submission" date="2018-09" db="EMBL/GenBank/DDBJ databases">
        <title>Metagenome Assembled Genomes from an Advanced Water Purification Facility.</title>
        <authorList>
            <person name="Stamps B.W."/>
            <person name="Spear J.R."/>
        </authorList>
    </citation>
    <scope>NUCLEOTIDE SEQUENCE [LARGE SCALE GENOMIC DNA]</scope>
    <source>
        <strain evidence="7">Bin_27_1</strain>
    </source>
</reference>
<reference evidence="6 8" key="2">
    <citation type="journal article" date="2012" name="Stand. Genomic Sci.">
        <title>Complete genome sequence of Thauera aminoaromatica strain MZ1T.</title>
        <authorList>
            <person name="Jiang K."/>
            <person name="Sanseverino J."/>
            <person name="Chauhan A."/>
            <person name="Lucas S."/>
            <person name="Copeland A."/>
            <person name="Lapidus A."/>
            <person name="Del Rio T.G."/>
            <person name="Dalin E."/>
            <person name="Tice H."/>
            <person name="Bruce D."/>
            <person name="Goodwin L."/>
            <person name="Pitluck S."/>
            <person name="Sims D."/>
            <person name="Brettin T."/>
            <person name="Detter J.C."/>
            <person name="Han C."/>
            <person name="Chang Y.J."/>
            <person name="Larimer F."/>
            <person name="Land M."/>
            <person name="Hauser L."/>
            <person name="Kyrpides N.C."/>
            <person name="Mikhailova N."/>
            <person name="Moser S."/>
            <person name="Jegier P."/>
            <person name="Close D."/>
            <person name="Debruyn J.M."/>
            <person name="Wang Y."/>
            <person name="Layton A.C."/>
            <person name="Allen M.S."/>
            <person name="Sayler G.S."/>
        </authorList>
    </citation>
    <scope>NUCLEOTIDE SEQUENCE [LARGE SCALE GENOMIC DNA]</scope>
    <source>
        <strain evidence="6 8">MZ1T</strain>
    </source>
</reference>
<dbReference type="AlphaFoldDB" id="C4KAT7"/>
<keyword evidence="6" id="KW-0282">Flagellum</keyword>
<dbReference type="Pfam" id="PF00669">
    <property type="entry name" value="Flagellin_N"/>
    <property type="match status" value="1"/>
</dbReference>
<dbReference type="InterPro" id="IPR001492">
    <property type="entry name" value="Flagellin"/>
</dbReference>
<dbReference type="Gene3D" id="1.20.1330.10">
    <property type="entry name" value="f41 fragment of flagellin, N-terminal domain"/>
    <property type="match status" value="1"/>
</dbReference>
<keyword evidence="8" id="KW-1185">Reference proteome</keyword>
<reference evidence="8" key="1">
    <citation type="submission" date="2009-05" db="EMBL/GenBank/DDBJ databases">
        <title>Complete sequence of chromosome of Thauera sp. MZ1T.</title>
        <authorList>
            <consortium name="US DOE Joint Genome Institute"/>
            <person name="Lucas S."/>
            <person name="Copeland A."/>
            <person name="Lapidus A."/>
            <person name="Glavina del Rio T."/>
            <person name="Dalin E."/>
            <person name="Tice H."/>
            <person name="Bruce D."/>
            <person name="Goodwin L."/>
            <person name="Pitluck S."/>
            <person name="Sims D."/>
            <person name="Brettin T."/>
            <person name="Detter J.C."/>
            <person name="Han C."/>
            <person name="Larimer F."/>
            <person name="Land M."/>
            <person name="Hauser L."/>
            <person name="Kyrpides N."/>
            <person name="Mikhailova N."/>
            <person name="Sayler G.S."/>
        </authorList>
    </citation>
    <scope>NUCLEOTIDE SEQUENCE [LARGE SCALE GENOMIC DNA]</scope>
    <source>
        <strain evidence="8">MZ1T</strain>
    </source>
</reference>
<evidence type="ECO:0000313" key="7">
    <source>
        <dbReference type="EMBL" id="TXH81402.1"/>
    </source>
</evidence>
<dbReference type="InterPro" id="IPR001029">
    <property type="entry name" value="Flagellin_N"/>
</dbReference>
<gene>
    <name evidence="7" type="primary">flgL</name>
    <name evidence="6" type="ordered locus">Tmz1t_2914</name>
    <name evidence="7" type="ORF">E6Q80_17305</name>
</gene>
<dbReference type="PANTHER" id="PTHR42792:SF1">
    <property type="entry name" value="FLAGELLAR HOOK-ASSOCIATED PROTEIN 3"/>
    <property type="match status" value="1"/>
</dbReference>
<keyword evidence="6" id="KW-0969">Cilium</keyword>
<evidence type="ECO:0000259" key="5">
    <source>
        <dbReference type="Pfam" id="PF00669"/>
    </source>
</evidence>
<sequence length="302" mass="32297">MRVSTNMIYDQGVIALQKQSAALLHTGQQIATGRKILTPSDDPVASARALDVSQSKSVNQQFITNQGYADDALKLVDGQLDGAGEIIQYARERVLAAGNPALSPSDRQSIASDLRSQFDAMLAIANTRDANGDYLFAGYRSNTPPFEKTVTAGTLGSDYKGDQGSRTMQVSSSRFMPISFGGESVFGSEGDGVFKVLGEFISALEGGGDVSGAVSTALGGLDDSLDRTLTVRAQIGSQQVEVEQLGFIGSDLDLQYQTTLSNLQDLDYNEAISRLTQQRTFLEAAQQSFLKTTGLSLFNYLS</sequence>
<evidence type="ECO:0000256" key="1">
    <source>
        <dbReference type="ARBA" id="ARBA00004365"/>
    </source>
</evidence>
<dbReference type="PANTHER" id="PTHR42792">
    <property type="entry name" value="FLAGELLIN"/>
    <property type="match status" value="1"/>
</dbReference>
<proteinExistence type="inferred from homology"/>
<evidence type="ECO:0000313" key="8">
    <source>
        <dbReference type="Proteomes" id="UP000002186"/>
    </source>
</evidence>
<evidence type="ECO:0000256" key="2">
    <source>
        <dbReference type="ARBA" id="ARBA00004613"/>
    </source>
</evidence>
<dbReference type="eggNOG" id="COG1344">
    <property type="taxonomic scope" value="Bacteria"/>
</dbReference>
<dbReference type="RefSeq" id="WP_004305545.1">
    <property type="nucleotide sequence ID" value="NC_011662.2"/>
</dbReference>
<dbReference type="GO" id="GO:0005198">
    <property type="term" value="F:structural molecule activity"/>
    <property type="evidence" value="ECO:0007669"/>
    <property type="project" value="InterPro"/>
</dbReference>
<dbReference type="KEGG" id="tmz:Tmz1t_2914"/>
<evidence type="ECO:0000313" key="9">
    <source>
        <dbReference type="Proteomes" id="UP000321192"/>
    </source>
</evidence>
<feature type="domain" description="Flagellin N-terminal" evidence="5">
    <location>
        <begin position="3"/>
        <end position="139"/>
    </location>
</feature>
<dbReference type="SUPFAM" id="SSF64518">
    <property type="entry name" value="Phase 1 flagellin"/>
    <property type="match status" value="1"/>
</dbReference>
<organism evidence="6 8">
    <name type="scientific">Thauera aminoaromatica</name>
    <dbReference type="NCBI Taxonomy" id="164330"/>
    <lineage>
        <taxon>Bacteria</taxon>
        <taxon>Pseudomonadati</taxon>
        <taxon>Pseudomonadota</taxon>
        <taxon>Betaproteobacteria</taxon>
        <taxon>Rhodocyclales</taxon>
        <taxon>Zoogloeaceae</taxon>
        <taxon>Thauera</taxon>
    </lineage>
</organism>
<evidence type="ECO:0000256" key="3">
    <source>
        <dbReference type="ARBA" id="ARBA00005709"/>
    </source>
</evidence>